<comment type="caution">
    <text evidence="1">The sequence shown here is derived from an EMBL/GenBank/DDBJ whole genome shotgun (WGS) entry which is preliminary data.</text>
</comment>
<organism evidence="1">
    <name type="scientific">bioreactor metagenome</name>
    <dbReference type="NCBI Taxonomy" id="1076179"/>
    <lineage>
        <taxon>unclassified sequences</taxon>
        <taxon>metagenomes</taxon>
        <taxon>ecological metagenomes</taxon>
    </lineage>
</organism>
<protein>
    <submittedName>
        <fullName evidence="1">Uncharacterized protein</fullName>
    </submittedName>
</protein>
<evidence type="ECO:0000313" key="1">
    <source>
        <dbReference type="EMBL" id="MPM43512.1"/>
    </source>
</evidence>
<dbReference type="EMBL" id="VSSQ01010131">
    <property type="protein sequence ID" value="MPM43512.1"/>
    <property type="molecule type" value="Genomic_DNA"/>
</dbReference>
<gene>
    <name evidence="1" type="ORF">SDC9_90189</name>
</gene>
<name>A0A644ZRN2_9ZZZZ</name>
<dbReference type="AlphaFoldDB" id="A0A644ZRN2"/>
<proteinExistence type="predicted"/>
<sequence>MVFSSSNPTIRVGSVWLCAQISGVKLLSENHGMKPPSWLRISAVKRVTMGCLPERSEPGASDRAATAGNVFAGADSAFLAARSEEVAGAGADDASGALPTTAKSPCRPDGFAAAISISAAGAAFGRRLSRDWFSGMGSAAVFAFSSCRS</sequence>
<accession>A0A644ZRN2</accession>
<reference evidence="1" key="1">
    <citation type="submission" date="2019-08" db="EMBL/GenBank/DDBJ databases">
        <authorList>
            <person name="Kucharzyk K."/>
            <person name="Murdoch R.W."/>
            <person name="Higgins S."/>
            <person name="Loffler F."/>
        </authorList>
    </citation>
    <scope>NUCLEOTIDE SEQUENCE</scope>
</reference>